<name>A0A915N8N3_MELJA</name>
<reference evidence="3 4" key="1">
    <citation type="submission" date="2022-11" db="UniProtKB">
        <authorList>
            <consortium name="WormBaseParasite"/>
        </authorList>
    </citation>
    <scope>IDENTIFICATION</scope>
</reference>
<dbReference type="Proteomes" id="UP000887561">
    <property type="component" value="Unplaced"/>
</dbReference>
<keyword evidence="2" id="KW-1185">Reference proteome</keyword>
<evidence type="ECO:0000313" key="4">
    <source>
        <dbReference type="WBParaSite" id="scaffold9434_cov227.g13947"/>
    </source>
</evidence>
<protein>
    <submittedName>
        <fullName evidence="3 4">Uncharacterized protein</fullName>
    </submittedName>
</protein>
<feature type="transmembrane region" description="Helical" evidence="1">
    <location>
        <begin position="12"/>
        <end position="30"/>
    </location>
</feature>
<dbReference type="AlphaFoldDB" id="A0A915N8N3"/>
<sequence>MPYSNIVEAQKALRFNLNVLIVLAVALLVSRTCTKSLPSNAKTELEHPLYMIARSWTDYAPASAWNGQWIRRPQNAAESNLGEMGHDNSLQIQKKWTRLEPSIRFY</sequence>
<proteinExistence type="predicted"/>
<evidence type="ECO:0000256" key="1">
    <source>
        <dbReference type="SAM" id="Phobius"/>
    </source>
</evidence>
<evidence type="ECO:0000313" key="2">
    <source>
        <dbReference type="Proteomes" id="UP000887561"/>
    </source>
</evidence>
<keyword evidence="1" id="KW-1133">Transmembrane helix</keyword>
<organism evidence="2 4">
    <name type="scientific">Meloidogyne javanica</name>
    <name type="common">Root-knot nematode worm</name>
    <dbReference type="NCBI Taxonomy" id="6303"/>
    <lineage>
        <taxon>Eukaryota</taxon>
        <taxon>Metazoa</taxon>
        <taxon>Ecdysozoa</taxon>
        <taxon>Nematoda</taxon>
        <taxon>Chromadorea</taxon>
        <taxon>Rhabditida</taxon>
        <taxon>Tylenchina</taxon>
        <taxon>Tylenchomorpha</taxon>
        <taxon>Tylenchoidea</taxon>
        <taxon>Meloidogynidae</taxon>
        <taxon>Meloidogyninae</taxon>
        <taxon>Meloidogyne</taxon>
        <taxon>Meloidogyne incognita group</taxon>
    </lineage>
</organism>
<keyword evidence="1" id="KW-0472">Membrane</keyword>
<evidence type="ECO:0000313" key="3">
    <source>
        <dbReference type="WBParaSite" id="scaffold11601_cov243.g15734"/>
    </source>
</evidence>
<dbReference type="WBParaSite" id="scaffold11601_cov243.g15734">
    <property type="protein sequence ID" value="scaffold11601_cov243.g15734"/>
    <property type="gene ID" value="scaffold11601_cov243.g15734"/>
</dbReference>
<dbReference type="WBParaSite" id="scaffold9434_cov227.g13947">
    <property type="protein sequence ID" value="scaffold9434_cov227.g13947"/>
    <property type="gene ID" value="scaffold9434_cov227.g13947"/>
</dbReference>
<accession>A0A915N8N3</accession>
<keyword evidence="1" id="KW-0812">Transmembrane</keyword>